<sequence>ADTGTVGDMRGFESNSVFEFTPQNMDPIPDDTIVFSSDDAVCGVVDVGTGAIKCEN</sequence>
<keyword evidence="2" id="KW-1185">Reference proteome</keyword>
<proteinExistence type="predicted"/>
<gene>
    <name evidence="1" type="ORF">SARC_13170</name>
</gene>
<dbReference type="RefSeq" id="XP_014148182.1">
    <property type="nucleotide sequence ID" value="XM_014292707.1"/>
</dbReference>
<protein>
    <submittedName>
        <fullName evidence="1">Uncharacterized protein</fullName>
    </submittedName>
</protein>
<dbReference type="Proteomes" id="UP000054560">
    <property type="component" value="Unassembled WGS sequence"/>
</dbReference>
<dbReference type="AlphaFoldDB" id="A0A0L0FBZ8"/>
<evidence type="ECO:0000313" key="1">
    <source>
        <dbReference type="EMBL" id="KNC74280.1"/>
    </source>
</evidence>
<accession>A0A0L0FBZ8</accession>
<feature type="non-terminal residue" evidence="1">
    <location>
        <position position="1"/>
    </location>
</feature>
<dbReference type="GeneID" id="25913674"/>
<dbReference type="EMBL" id="KQ244565">
    <property type="protein sequence ID" value="KNC74280.1"/>
    <property type="molecule type" value="Genomic_DNA"/>
</dbReference>
<reference evidence="1 2" key="1">
    <citation type="submission" date="2011-02" db="EMBL/GenBank/DDBJ databases">
        <title>The Genome Sequence of Sphaeroforma arctica JP610.</title>
        <authorList>
            <consortium name="The Broad Institute Genome Sequencing Platform"/>
            <person name="Russ C."/>
            <person name="Cuomo C."/>
            <person name="Young S.K."/>
            <person name="Zeng Q."/>
            <person name="Gargeya S."/>
            <person name="Alvarado L."/>
            <person name="Berlin A."/>
            <person name="Chapman S.B."/>
            <person name="Chen Z."/>
            <person name="Freedman E."/>
            <person name="Gellesch M."/>
            <person name="Goldberg J."/>
            <person name="Griggs A."/>
            <person name="Gujja S."/>
            <person name="Heilman E."/>
            <person name="Heiman D."/>
            <person name="Howarth C."/>
            <person name="Mehta T."/>
            <person name="Neiman D."/>
            <person name="Pearson M."/>
            <person name="Roberts A."/>
            <person name="Saif S."/>
            <person name="Shea T."/>
            <person name="Shenoy N."/>
            <person name="Sisk P."/>
            <person name="Stolte C."/>
            <person name="Sykes S."/>
            <person name="White J."/>
            <person name="Yandava C."/>
            <person name="Burger G."/>
            <person name="Gray M.W."/>
            <person name="Holland P.W.H."/>
            <person name="King N."/>
            <person name="Lang F.B.F."/>
            <person name="Roger A.J."/>
            <person name="Ruiz-Trillo I."/>
            <person name="Haas B."/>
            <person name="Nusbaum C."/>
            <person name="Birren B."/>
        </authorList>
    </citation>
    <scope>NUCLEOTIDE SEQUENCE [LARGE SCALE GENOMIC DNA]</scope>
    <source>
        <strain evidence="1 2">JP610</strain>
    </source>
</reference>
<evidence type="ECO:0000313" key="2">
    <source>
        <dbReference type="Proteomes" id="UP000054560"/>
    </source>
</evidence>
<name>A0A0L0FBZ8_9EUKA</name>
<organism evidence="1 2">
    <name type="scientific">Sphaeroforma arctica JP610</name>
    <dbReference type="NCBI Taxonomy" id="667725"/>
    <lineage>
        <taxon>Eukaryota</taxon>
        <taxon>Ichthyosporea</taxon>
        <taxon>Ichthyophonida</taxon>
        <taxon>Sphaeroforma</taxon>
    </lineage>
</organism>